<evidence type="ECO:0000259" key="3">
    <source>
        <dbReference type="Pfam" id="PF20299"/>
    </source>
</evidence>
<dbReference type="EMBL" id="JAJPWV010000001">
    <property type="protein sequence ID" value="MCD8739699.1"/>
    <property type="molecule type" value="Genomic_DNA"/>
</dbReference>
<feature type="transmembrane region" description="Helical" evidence="1">
    <location>
        <begin position="79"/>
        <end position="103"/>
    </location>
</feature>
<evidence type="ECO:0000256" key="1">
    <source>
        <dbReference type="SAM" id="Phobius"/>
    </source>
</evidence>
<dbReference type="Pfam" id="PF20299">
    <property type="entry name" value="NARF"/>
    <property type="match status" value="1"/>
</dbReference>
<protein>
    <recommendedName>
        <fullName evidence="3">Nucleotidyltransferase-Associated Rossmannoid Fold domain-containing protein</fullName>
    </recommendedName>
</protein>
<proteinExistence type="predicted"/>
<dbReference type="Proteomes" id="UP001199919">
    <property type="component" value="Unassembled WGS sequence"/>
</dbReference>
<keyword evidence="1" id="KW-0472">Membrane</keyword>
<feature type="signal peptide" evidence="2">
    <location>
        <begin position="1"/>
        <end position="21"/>
    </location>
</feature>
<keyword evidence="5" id="KW-1185">Reference proteome</keyword>
<organism evidence="4 5">
    <name type="scientific">Mucilaginibacter roseus</name>
    <dbReference type="NCBI Taxonomy" id="1528868"/>
    <lineage>
        <taxon>Bacteria</taxon>
        <taxon>Pseudomonadati</taxon>
        <taxon>Bacteroidota</taxon>
        <taxon>Sphingobacteriia</taxon>
        <taxon>Sphingobacteriales</taxon>
        <taxon>Sphingobacteriaceae</taxon>
        <taxon>Mucilaginibacter</taxon>
    </lineage>
</organism>
<accession>A0ABS8TXU4</accession>
<gene>
    <name evidence="4" type="ORF">LT679_03705</name>
</gene>
<name>A0ABS8TXU4_9SPHI</name>
<keyword evidence="1" id="KW-0812">Transmembrane</keyword>
<keyword evidence="2" id="KW-0732">Signal</keyword>
<comment type="caution">
    <text evidence="4">The sequence shown here is derived from an EMBL/GenBank/DDBJ whole genome shotgun (WGS) entry which is preliminary data.</text>
</comment>
<evidence type="ECO:0000313" key="4">
    <source>
        <dbReference type="EMBL" id="MCD8739699.1"/>
    </source>
</evidence>
<evidence type="ECO:0000313" key="5">
    <source>
        <dbReference type="Proteomes" id="UP001199919"/>
    </source>
</evidence>
<sequence length="257" mass="29380">MKIFRLLTVVLCFSAWQYSFAKSDPKVSELELRVKAVEQYQQNIELRADARAETLKNQVDKDVKAGLEKIEDAQKQLDLLLFLGVPGTVGAFLIGFVGIIIYVRKLVTNTVASIVEKKRDDIIRLIETETFDNKLRNTKKILVISGDEDTNEKIQTFLKRLKFKKVVCRVVGTFDELPDHDLMVFNTPNGELTQEKIDELMALNEEEDVHYVAYSTGRLTPNSKLNFSNSLFTLYHSILSTLKYAEVIRLIEDANDN</sequence>
<dbReference type="RefSeq" id="WP_232175631.1">
    <property type="nucleotide sequence ID" value="NZ_JAJPWV010000001.1"/>
</dbReference>
<evidence type="ECO:0000256" key="2">
    <source>
        <dbReference type="SAM" id="SignalP"/>
    </source>
</evidence>
<keyword evidence="1" id="KW-1133">Transmembrane helix</keyword>
<dbReference type="InterPro" id="IPR046877">
    <property type="entry name" value="NARF"/>
</dbReference>
<feature type="domain" description="Nucleotidyltransferase-Associated Rossmannoid Fold" evidence="3">
    <location>
        <begin position="139"/>
        <end position="246"/>
    </location>
</feature>
<reference evidence="4 5" key="1">
    <citation type="submission" date="2021-12" db="EMBL/GenBank/DDBJ databases">
        <title>Mucilaginibacter roseus genome.</title>
        <authorList>
            <person name="Ferreira J.R."/>
            <person name="Newman J.D."/>
        </authorList>
    </citation>
    <scope>NUCLEOTIDE SEQUENCE [LARGE SCALE GENOMIC DNA]</scope>
    <source>
        <strain evidence="4 5">LMG 28454</strain>
    </source>
</reference>
<feature type="chain" id="PRO_5045955765" description="Nucleotidyltransferase-Associated Rossmannoid Fold domain-containing protein" evidence="2">
    <location>
        <begin position="22"/>
        <end position="257"/>
    </location>
</feature>